<dbReference type="Proteomes" id="UP001317085">
    <property type="component" value="Unassembled WGS sequence"/>
</dbReference>
<gene>
    <name evidence="1" type="ORF">L9Z73_26690</name>
</gene>
<name>A0ABT0EQ22_9PSED</name>
<dbReference type="RefSeq" id="WP_247407556.1">
    <property type="nucleotide sequence ID" value="NZ_JAKNRV010000423.1"/>
</dbReference>
<dbReference type="EMBL" id="JAKNRV010000423">
    <property type="protein sequence ID" value="MCK1787786.1"/>
    <property type="molecule type" value="Genomic_DNA"/>
</dbReference>
<accession>A0ABT0EQ22</accession>
<keyword evidence="2" id="KW-1185">Reference proteome</keyword>
<organism evidence="1 2">
    <name type="scientific">Pseudomonas emilianonis</name>
    <dbReference type="NCBI Taxonomy" id="2915812"/>
    <lineage>
        <taxon>Bacteria</taxon>
        <taxon>Pseudomonadati</taxon>
        <taxon>Pseudomonadota</taxon>
        <taxon>Gammaproteobacteria</taxon>
        <taxon>Pseudomonadales</taxon>
        <taxon>Pseudomonadaceae</taxon>
        <taxon>Pseudomonas</taxon>
    </lineage>
</organism>
<dbReference type="InterPro" id="IPR056206">
    <property type="entry name" value="Tis1_ImmP"/>
</dbReference>
<reference evidence="1 2" key="1">
    <citation type="submission" date="2022-02" db="EMBL/GenBank/DDBJ databases">
        <title>Comparative genomics of the first Antarctic Pseudomonas spp. capable of biotransforming 2,4,6-Trinitrotoluene.</title>
        <authorList>
            <person name="Cabrera M.A."/>
            <person name="Marquez S.L."/>
            <person name="Perez-Donoso J.M."/>
        </authorList>
    </citation>
    <scope>NUCLEOTIDE SEQUENCE [LARGE SCALE GENOMIC DNA]</scope>
    <source>
        <strain evidence="1 2">TNT11</strain>
    </source>
</reference>
<evidence type="ECO:0000313" key="2">
    <source>
        <dbReference type="Proteomes" id="UP001317085"/>
    </source>
</evidence>
<sequence length="76" mass="9255">MTINFEILLIRDVFIDYDFEEVTYRWDHLGKKIYVKFYGAQERAKPVAPDHRLYREALCSGREITREQYEQGLPRR</sequence>
<comment type="caution">
    <text evidence="1">The sequence shown here is derived from an EMBL/GenBank/DDBJ whole genome shotgun (WGS) entry which is preliminary data.</text>
</comment>
<evidence type="ECO:0000313" key="1">
    <source>
        <dbReference type="EMBL" id="MCK1787786.1"/>
    </source>
</evidence>
<protein>
    <recommendedName>
        <fullName evidence="3">Integrase</fullName>
    </recommendedName>
</protein>
<dbReference type="Pfam" id="PF24154">
    <property type="entry name" value="Tis1_ImmP"/>
    <property type="match status" value="1"/>
</dbReference>
<evidence type="ECO:0008006" key="3">
    <source>
        <dbReference type="Google" id="ProtNLM"/>
    </source>
</evidence>
<proteinExistence type="predicted"/>